<accession>A0A847VD39</accession>
<keyword evidence="1" id="KW-0285">Flavoprotein</keyword>
<reference evidence="7 8" key="1">
    <citation type="journal article" date="2020" name="Biotechnol. Biofuels">
        <title>New insights from the biogas microbiome by comprehensive genome-resolved metagenomics of nearly 1600 species originating from multiple anaerobic digesters.</title>
        <authorList>
            <person name="Campanaro S."/>
            <person name="Treu L."/>
            <person name="Rodriguez-R L.M."/>
            <person name="Kovalovszki A."/>
            <person name="Ziels R.M."/>
            <person name="Maus I."/>
            <person name="Zhu X."/>
            <person name="Kougias P.G."/>
            <person name="Basile A."/>
            <person name="Luo G."/>
            <person name="Schluter A."/>
            <person name="Konstantinidis K.T."/>
            <person name="Angelidaki I."/>
        </authorList>
    </citation>
    <scope>NUCLEOTIDE SEQUENCE [LARGE SCALE GENOMIC DNA]</scope>
    <source>
        <strain evidence="7">AS19jrsBPTG_9</strain>
    </source>
</reference>
<dbReference type="Gene3D" id="3.50.50.60">
    <property type="entry name" value="FAD/NAD(P)-binding domain"/>
    <property type="match status" value="2"/>
</dbReference>
<dbReference type="GO" id="GO:0016668">
    <property type="term" value="F:oxidoreductase activity, acting on a sulfur group of donors, NAD(P) as acceptor"/>
    <property type="evidence" value="ECO:0007669"/>
    <property type="project" value="UniProtKB-ARBA"/>
</dbReference>
<dbReference type="InterPro" id="IPR023753">
    <property type="entry name" value="FAD/NAD-binding_dom"/>
</dbReference>
<keyword evidence="3" id="KW-0560">Oxidoreductase</keyword>
<feature type="domain" description="FAD/NAD(P)-binding" evidence="6">
    <location>
        <begin position="3"/>
        <end position="287"/>
    </location>
</feature>
<keyword evidence="5" id="KW-0676">Redox-active center</keyword>
<dbReference type="AlphaFoldDB" id="A0A847VD39"/>
<dbReference type="SUPFAM" id="SSF51905">
    <property type="entry name" value="FAD/NAD(P)-binding domain"/>
    <property type="match status" value="1"/>
</dbReference>
<dbReference type="PANTHER" id="PTHR48105">
    <property type="entry name" value="THIOREDOXIN REDUCTASE 1-RELATED-RELATED"/>
    <property type="match status" value="1"/>
</dbReference>
<evidence type="ECO:0000313" key="7">
    <source>
        <dbReference type="EMBL" id="NLZ24315.1"/>
    </source>
</evidence>
<name>A0A847VD39_9BACT</name>
<comment type="caution">
    <text evidence="7">The sequence shown here is derived from an EMBL/GenBank/DDBJ whole genome shotgun (WGS) entry which is preliminary data.</text>
</comment>
<dbReference type="InterPro" id="IPR050097">
    <property type="entry name" value="Ferredoxin-NADP_redctase_2"/>
</dbReference>
<evidence type="ECO:0000256" key="3">
    <source>
        <dbReference type="ARBA" id="ARBA00023002"/>
    </source>
</evidence>
<sequence length="302" mass="33315">MRDLVIIGGGPAGISAGIYAARKQLDTLLLSEDFTGQLGLSSLIENYPGFKSISGLELTKTFLDHLKEYDIDIRSFEKVISIKELKDFYKIVTDEREYETKAVILCTGANPKRLGLKNEKKYLGRGISYCVTCDGIKYKDKTVVVVGGGNAGLEGALELSNYTKRVYVFEITDRLTADEVLIERVGKEKNIEVLVNVEVKSFEGEDRLKEIIYTDTKGERELLTDGCFIQIGCVPNTGFLNGFVKLNSRGEIVVDPKTFQTSKVGVYAAGDVVDFNEKQISLSVGQGALASLSAFRYVRGLE</sequence>
<evidence type="ECO:0000256" key="5">
    <source>
        <dbReference type="ARBA" id="ARBA00023284"/>
    </source>
</evidence>
<evidence type="ECO:0000259" key="6">
    <source>
        <dbReference type="Pfam" id="PF07992"/>
    </source>
</evidence>
<evidence type="ECO:0000256" key="2">
    <source>
        <dbReference type="ARBA" id="ARBA00022827"/>
    </source>
</evidence>
<dbReference type="PRINTS" id="PR00469">
    <property type="entry name" value="PNDRDTASEII"/>
</dbReference>
<keyword evidence="4" id="KW-1015">Disulfide bond</keyword>
<proteinExistence type="predicted"/>
<dbReference type="InterPro" id="IPR008255">
    <property type="entry name" value="Pyr_nucl-diS_OxRdtase_2_AS"/>
</dbReference>
<dbReference type="PRINTS" id="PR00368">
    <property type="entry name" value="FADPNR"/>
</dbReference>
<dbReference type="EMBL" id="JAAZIL010000025">
    <property type="protein sequence ID" value="NLZ24315.1"/>
    <property type="molecule type" value="Genomic_DNA"/>
</dbReference>
<evidence type="ECO:0000256" key="4">
    <source>
        <dbReference type="ARBA" id="ARBA00023157"/>
    </source>
</evidence>
<dbReference type="InterPro" id="IPR036188">
    <property type="entry name" value="FAD/NAD-bd_sf"/>
</dbReference>
<organism evidence="7 8">
    <name type="scientific">Candidatus Dojkabacteria bacterium</name>
    <dbReference type="NCBI Taxonomy" id="2099670"/>
    <lineage>
        <taxon>Bacteria</taxon>
        <taxon>Candidatus Dojkabacteria</taxon>
    </lineage>
</organism>
<dbReference type="Proteomes" id="UP000564033">
    <property type="component" value="Unassembled WGS sequence"/>
</dbReference>
<protein>
    <submittedName>
        <fullName evidence="7">FAD-dependent oxidoreductase</fullName>
    </submittedName>
</protein>
<dbReference type="PROSITE" id="PS00573">
    <property type="entry name" value="PYRIDINE_REDOX_2"/>
    <property type="match status" value="1"/>
</dbReference>
<evidence type="ECO:0000256" key="1">
    <source>
        <dbReference type="ARBA" id="ARBA00022630"/>
    </source>
</evidence>
<dbReference type="Pfam" id="PF07992">
    <property type="entry name" value="Pyr_redox_2"/>
    <property type="match status" value="1"/>
</dbReference>
<keyword evidence="2" id="KW-0274">FAD</keyword>
<gene>
    <name evidence="7" type="ORF">GX888_01005</name>
</gene>
<evidence type="ECO:0000313" key="8">
    <source>
        <dbReference type="Proteomes" id="UP000564033"/>
    </source>
</evidence>